<feature type="non-terminal residue" evidence="4">
    <location>
        <position position="260"/>
    </location>
</feature>
<feature type="compositionally biased region" description="Basic and acidic residues" evidence="2">
    <location>
        <begin position="221"/>
        <end position="242"/>
    </location>
</feature>
<keyword evidence="1" id="KW-0175">Coiled coil</keyword>
<dbReference type="Proteomes" id="UP000019253">
    <property type="component" value="Unassembled WGS sequence"/>
</dbReference>
<organism evidence="4 5">
    <name type="scientific">Listeria grandensis FSL F6-0971</name>
    <dbReference type="NCBI Taxonomy" id="1265819"/>
    <lineage>
        <taxon>Bacteria</taxon>
        <taxon>Bacillati</taxon>
        <taxon>Bacillota</taxon>
        <taxon>Bacilli</taxon>
        <taxon>Bacillales</taxon>
        <taxon>Listeriaceae</taxon>
        <taxon>Listeria</taxon>
    </lineage>
</organism>
<dbReference type="InterPro" id="IPR054544">
    <property type="entry name" value="Pest_crys_Cry1Aa_dom-IV"/>
</dbReference>
<sequence length="260" mass="28069">MIDEVSKTVANDKIGDTTDSNITITFTATDDISKLFVSLASPDATVADKAQTLVSAKNINVVKTDAQVQKDYDDEMARQVAAEEALVAVFADNDVETGMLKPDTDQNVLDDVQILIDALEDEDKKAELQADLDTAQDLLNDKLAAEQAEKERQEAAEGALKDLFKDEDVASGALKPDVDQGTLDNVQDLIDAITDEDKKAELQADLDTAQDLLNDKLAAEQAEKERQEAAEGALKDLFKDEDVASGALKPDVDQGTLDNV</sequence>
<name>W7B831_9LIST</name>
<feature type="domain" description="Pesticidal crystal protein Cry1Aa" evidence="3">
    <location>
        <begin position="153"/>
        <end position="215"/>
    </location>
</feature>
<accession>W7B831</accession>
<dbReference type="RefSeq" id="WP_036067481.1">
    <property type="nucleotide sequence ID" value="NZ_AODD01000024.1"/>
</dbReference>
<feature type="region of interest" description="Disordered" evidence="2">
    <location>
        <begin position="221"/>
        <end position="260"/>
    </location>
</feature>
<evidence type="ECO:0000256" key="2">
    <source>
        <dbReference type="SAM" id="MobiDB-lite"/>
    </source>
</evidence>
<evidence type="ECO:0000259" key="3">
    <source>
        <dbReference type="Pfam" id="PF18449"/>
    </source>
</evidence>
<evidence type="ECO:0000313" key="5">
    <source>
        <dbReference type="Proteomes" id="UP000019253"/>
    </source>
</evidence>
<protein>
    <recommendedName>
        <fullName evidence="3">Pesticidal crystal protein Cry1Aa domain-containing protein</fullName>
    </recommendedName>
</protein>
<evidence type="ECO:0000256" key="1">
    <source>
        <dbReference type="SAM" id="Coils"/>
    </source>
</evidence>
<dbReference type="EMBL" id="AODD01000024">
    <property type="protein sequence ID" value="EUJ22067.1"/>
    <property type="molecule type" value="Genomic_DNA"/>
</dbReference>
<dbReference type="Pfam" id="PF18449">
    <property type="entry name" value="Endotoxin_C2"/>
    <property type="match status" value="1"/>
</dbReference>
<reference evidence="4 5" key="1">
    <citation type="journal article" date="2014" name="Int. J. Syst. Evol. Microbiol.">
        <title>Listeria floridensis sp. nov., Listeria aquatica sp. nov., Listeria cornellensis sp. nov., Listeria riparia sp. nov. and Listeria grandensis sp. nov., from agricultural and natural environments.</title>
        <authorList>
            <person name="den Bakker H.C."/>
            <person name="Warchocki S."/>
            <person name="Wright E.M."/>
            <person name="Allred A.F."/>
            <person name="Ahlstrom C."/>
            <person name="Manuel C.S."/>
            <person name="Stasiewicz M.J."/>
            <person name="Burrell A."/>
            <person name="Roof S."/>
            <person name="Strawn L."/>
            <person name="Fortes E.D."/>
            <person name="Nightingale K.K."/>
            <person name="Kephart D."/>
            <person name="Wiedmann M."/>
        </authorList>
    </citation>
    <scope>NUCLEOTIDE SEQUENCE [LARGE SCALE GENOMIC DNA]</scope>
    <source>
        <strain evidence="5">FSL F6-971</strain>
    </source>
</reference>
<evidence type="ECO:0000313" key="4">
    <source>
        <dbReference type="EMBL" id="EUJ22067.1"/>
    </source>
</evidence>
<feature type="coiled-coil region" evidence="1">
    <location>
        <begin position="109"/>
        <end position="156"/>
    </location>
</feature>
<proteinExistence type="predicted"/>
<keyword evidence="5" id="KW-1185">Reference proteome</keyword>
<gene>
    <name evidence="4" type="ORF">PGRAN_13423</name>
</gene>
<dbReference type="AlphaFoldDB" id="W7B831"/>
<comment type="caution">
    <text evidence="4">The sequence shown here is derived from an EMBL/GenBank/DDBJ whole genome shotgun (WGS) entry which is preliminary data.</text>
</comment>